<proteinExistence type="predicted"/>
<protein>
    <submittedName>
        <fullName evidence="1">Uncharacterized protein</fullName>
    </submittedName>
</protein>
<reference evidence="1" key="1">
    <citation type="journal article" date="2021" name="Proc. Natl. Acad. Sci. U.S.A.">
        <title>A Catalog of Tens of Thousands of Viruses from Human Metagenomes Reveals Hidden Associations with Chronic Diseases.</title>
        <authorList>
            <person name="Tisza M.J."/>
            <person name="Buck C.B."/>
        </authorList>
    </citation>
    <scope>NUCLEOTIDE SEQUENCE</scope>
    <source>
        <strain evidence="1">CtqYq4</strain>
    </source>
</reference>
<organism evidence="1">
    <name type="scientific">Myoviridae sp. ctqYq4</name>
    <dbReference type="NCBI Taxonomy" id="2826702"/>
    <lineage>
        <taxon>Viruses</taxon>
        <taxon>Duplodnaviria</taxon>
        <taxon>Heunggongvirae</taxon>
        <taxon>Uroviricota</taxon>
        <taxon>Caudoviricetes</taxon>
    </lineage>
</organism>
<evidence type="ECO:0000313" key="1">
    <source>
        <dbReference type="EMBL" id="DAD74110.1"/>
    </source>
</evidence>
<sequence length="38" mass="3967">MALTALIRGGKAPLAADKSSNGKAEVRLAVRWLCAAQQ</sequence>
<dbReference type="EMBL" id="BK014752">
    <property type="protein sequence ID" value="DAD74110.1"/>
    <property type="molecule type" value="Genomic_DNA"/>
</dbReference>
<accession>A0A8S5LVR2</accession>
<name>A0A8S5LVR2_9CAUD</name>